<dbReference type="SMART" id="SM00382">
    <property type="entry name" value="AAA"/>
    <property type="match status" value="1"/>
</dbReference>
<evidence type="ECO:0000256" key="7">
    <source>
        <dbReference type="ARBA" id="ARBA00022989"/>
    </source>
</evidence>
<evidence type="ECO:0000256" key="5">
    <source>
        <dbReference type="ARBA" id="ARBA00022741"/>
    </source>
</evidence>
<evidence type="ECO:0000313" key="12">
    <source>
        <dbReference type="EMBL" id="GEB19848.1"/>
    </source>
</evidence>
<dbReference type="GO" id="GO:0016887">
    <property type="term" value="F:ATP hydrolysis activity"/>
    <property type="evidence" value="ECO:0007669"/>
    <property type="project" value="InterPro"/>
</dbReference>
<dbReference type="GO" id="GO:0005524">
    <property type="term" value="F:ATP binding"/>
    <property type="evidence" value="ECO:0007669"/>
    <property type="project" value="UniProtKB-KW"/>
</dbReference>
<keyword evidence="7 10" id="KW-1133">Transmembrane helix</keyword>
<organism evidence="12 13">
    <name type="scientific">Paenarthrobacter aurescens</name>
    <name type="common">Arthrobacter aurescens</name>
    <dbReference type="NCBI Taxonomy" id="43663"/>
    <lineage>
        <taxon>Bacteria</taxon>
        <taxon>Bacillati</taxon>
        <taxon>Actinomycetota</taxon>
        <taxon>Actinomycetes</taxon>
        <taxon>Micrococcales</taxon>
        <taxon>Micrococcaceae</taxon>
        <taxon>Paenarthrobacter</taxon>
    </lineage>
</organism>
<dbReference type="GO" id="GO:0022857">
    <property type="term" value="F:transmembrane transporter activity"/>
    <property type="evidence" value="ECO:0007669"/>
    <property type="project" value="TreeGrafter"/>
</dbReference>
<dbReference type="InterPro" id="IPR027417">
    <property type="entry name" value="P-loop_NTPase"/>
</dbReference>
<evidence type="ECO:0000256" key="2">
    <source>
        <dbReference type="ARBA" id="ARBA00022448"/>
    </source>
</evidence>
<dbReference type="EMBL" id="BJMD01000015">
    <property type="protein sequence ID" value="GEB19848.1"/>
    <property type="molecule type" value="Genomic_DNA"/>
</dbReference>
<dbReference type="InterPro" id="IPR003838">
    <property type="entry name" value="ABC3_permease_C"/>
</dbReference>
<dbReference type="InterPro" id="IPR017871">
    <property type="entry name" value="ABC_transporter-like_CS"/>
</dbReference>
<evidence type="ECO:0000256" key="3">
    <source>
        <dbReference type="ARBA" id="ARBA00022475"/>
    </source>
</evidence>
<dbReference type="GO" id="GO:0005886">
    <property type="term" value="C:plasma membrane"/>
    <property type="evidence" value="ECO:0007669"/>
    <property type="project" value="UniProtKB-SubCell"/>
</dbReference>
<keyword evidence="13" id="KW-1185">Reference proteome</keyword>
<evidence type="ECO:0000256" key="1">
    <source>
        <dbReference type="ARBA" id="ARBA00004429"/>
    </source>
</evidence>
<evidence type="ECO:0000313" key="13">
    <source>
        <dbReference type="Proteomes" id="UP000317715"/>
    </source>
</evidence>
<dbReference type="PROSITE" id="PS00211">
    <property type="entry name" value="ABC_TRANSPORTER_1"/>
    <property type="match status" value="1"/>
</dbReference>
<dbReference type="Pfam" id="PF00005">
    <property type="entry name" value="ABC_tran"/>
    <property type="match status" value="1"/>
</dbReference>
<dbReference type="SUPFAM" id="SSF52540">
    <property type="entry name" value="P-loop containing nucleoside triphosphate hydrolases"/>
    <property type="match status" value="1"/>
</dbReference>
<dbReference type="GeneID" id="97300963"/>
<gene>
    <name evidence="12" type="primary">macB</name>
    <name evidence="12" type="ORF">AAU01_26030</name>
</gene>
<keyword evidence="3" id="KW-1003">Cell membrane</keyword>
<evidence type="ECO:0000256" key="10">
    <source>
        <dbReference type="SAM" id="Phobius"/>
    </source>
</evidence>
<keyword evidence="8 10" id="KW-0472">Membrane</keyword>
<evidence type="ECO:0000256" key="9">
    <source>
        <dbReference type="ARBA" id="ARBA00038388"/>
    </source>
</evidence>
<accession>A0A4Y3NLD7</accession>
<dbReference type="InterPro" id="IPR017911">
    <property type="entry name" value="MacB-like_ATP-bd"/>
</dbReference>
<feature type="transmembrane region" description="Helical" evidence="10">
    <location>
        <begin position="580"/>
        <end position="609"/>
    </location>
</feature>
<name>A0A4Y3NLD7_PAEAU</name>
<evidence type="ECO:0000256" key="4">
    <source>
        <dbReference type="ARBA" id="ARBA00022692"/>
    </source>
</evidence>
<comment type="caution">
    <text evidence="12">The sequence shown here is derived from an EMBL/GenBank/DDBJ whole genome shotgun (WGS) entry which is preliminary data.</text>
</comment>
<dbReference type="PANTHER" id="PTHR24220">
    <property type="entry name" value="IMPORT ATP-BINDING PROTEIN"/>
    <property type="match status" value="1"/>
</dbReference>
<dbReference type="RefSeq" id="WP_141284103.1">
    <property type="nucleotide sequence ID" value="NZ_BAAAWK010000001.1"/>
</dbReference>
<dbReference type="Pfam" id="PF02687">
    <property type="entry name" value="FtsX"/>
    <property type="match status" value="1"/>
</dbReference>
<comment type="similarity">
    <text evidence="9">Belongs to the ABC transporter superfamily. Macrolide exporter (TC 3.A.1.122) family.</text>
</comment>
<dbReference type="CDD" id="cd03255">
    <property type="entry name" value="ABC_MJ0796_LolCDE_FtsE"/>
    <property type="match status" value="1"/>
</dbReference>
<feature type="transmembrane region" description="Helical" evidence="10">
    <location>
        <begin position="621"/>
        <end position="644"/>
    </location>
</feature>
<protein>
    <submittedName>
        <fullName evidence="12">Macrolide export ATP-binding/permease protein MacB</fullName>
    </submittedName>
</protein>
<dbReference type="Proteomes" id="UP000317715">
    <property type="component" value="Unassembled WGS sequence"/>
</dbReference>
<dbReference type="AlphaFoldDB" id="A0A4Y3NLD7"/>
<dbReference type="InterPro" id="IPR003439">
    <property type="entry name" value="ABC_transporter-like_ATP-bd"/>
</dbReference>
<dbReference type="OrthoDB" id="4814201at2"/>
<evidence type="ECO:0000259" key="11">
    <source>
        <dbReference type="PROSITE" id="PS50893"/>
    </source>
</evidence>
<evidence type="ECO:0000256" key="8">
    <source>
        <dbReference type="ARBA" id="ARBA00023136"/>
    </source>
</evidence>
<evidence type="ECO:0000256" key="6">
    <source>
        <dbReference type="ARBA" id="ARBA00022840"/>
    </source>
</evidence>
<keyword evidence="6 12" id="KW-0067">ATP-binding</keyword>
<feature type="domain" description="ABC transporter" evidence="11">
    <location>
        <begin position="20"/>
        <end position="254"/>
    </location>
</feature>
<dbReference type="InterPro" id="IPR015854">
    <property type="entry name" value="ABC_transpr_LolD-like"/>
</dbReference>
<dbReference type="PROSITE" id="PS50893">
    <property type="entry name" value="ABC_TRANSPORTER_2"/>
    <property type="match status" value="1"/>
</dbReference>
<comment type="subcellular location">
    <subcellularLocation>
        <location evidence="1">Cell inner membrane</location>
        <topology evidence="1">Multi-pass membrane protein</topology>
    </subcellularLocation>
</comment>
<dbReference type="Gene3D" id="3.40.50.300">
    <property type="entry name" value="P-loop containing nucleotide triphosphate hydrolases"/>
    <property type="match status" value="1"/>
</dbReference>
<feature type="transmembrane region" description="Helical" evidence="10">
    <location>
        <begin position="533"/>
        <end position="559"/>
    </location>
</feature>
<dbReference type="PANTHER" id="PTHR24220:SF86">
    <property type="entry name" value="ABC TRANSPORTER ABCH.1"/>
    <property type="match status" value="1"/>
</dbReference>
<reference evidence="12 13" key="1">
    <citation type="submission" date="2019-06" db="EMBL/GenBank/DDBJ databases">
        <title>Whole genome shotgun sequence of Paenarthrobacter aurescens NBRC 12136.</title>
        <authorList>
            <person name="Hosoyama A."/>
            <person name="Uohara A."/>
            <person name="Ohji S."/>
            <person name="Ichikawa N."/>
        </authorList>
    </citation>
    <scope>NUCLEOTIDE SEQUENCE [LARGE SCALE GENOMIC DNA]</scope>
    <source>
        <strain evidence="12 13">NBRC 12136</strain>
    </source>
</reference>
<proteinExistence type="inferred from homology"/>
<sequence>MSGKPTDQHLLEPKSPGPLISLRNVSRGFPGTKALAGVHLDIYQGEFLAIVGPSGSGKSTLLNVLGLLDTPTAGSYLIHGNEVGEVPAAHRASLRARVFGFVFQEAHMVGRDAAARNAVLGLRARGVAWKEQKRLVTPILRRFGLEDCAATPAAMLSGGERQRLAIARAVIGSPDVILADEPTGSLDTANGQVVVEHLRELQLTGTTVVMVTHDPAIAATADRIVTMRDGEIVGDTGRIVHAHDDADEQTYVDEDRPKLLRRPRDEIIDLTADALSALTTRPAKALLLVLAFLLGCGGLVAAVGLSESAAVKVSGRIDAASNDEVRATRDEGYVSWEQVATDLAGSRLLSGVIDAGVVADLPVTEAQPSTFRPGSVPEAPAFSGAVRVADAAYLRLQGAVVSTGDTALLDNSFGAPVAMLGLGAARQLGVAKPGPGVVIWLYGQPVPVAGIIDDPGRDPVLEGSIVLGVGSCPIMTTNVAATLVLRTQLGVPAAIAEVLPKALSAAATEAIEVQTVADLRHLQHGINTDLGRMVAIVSVVLLVIASLSAGTTMYVGVLARSQEIALRLALGMRKSALASMFLMEGAVVGTLGGIAGAALGLGAALAYATSEGWAPVVPATAAIWGIGAGLLSGLLSAVYPAAVASRSNPAQLIRA</sequence>
<dbReference type="InterPro" id="IPR003593">
    <property type="entry name" value="AAA+_ATPase"/>
</dbReference>
<keyword evidence="5" id="KW-0547">Nucleotide-binding</keyword>
<keyword evidence="2" id="KW-0813">Transport</keyword>
<keyword evidence="4 10" id="KW-0812">Transmembrane</keyword>